<evidence type="ECO:0008006" key="3">
    <source>
        <dbReference type="Google" id="ProtNLM"/>
    </source>
</evidence>
<dbReference type="STRING" id="150146.SAMN05443667_104143"/>
<dbReference type="InterPro" id="IPR011051">
    <property type="entry name" value="RmlC_Cupin_sf"/>
</dbReference>
<proteinExistence type="predicted"/>
<dbReference type="RefSeq" id="WP_091087187.1">
    <property type="nucleotide sequence ID" value="NZ_FNRD01000004.1"/>
</dbReference>
<dbReference type="SUPFAM" id="SSF51182">
    <property type="entry name" value="RmlC-like cupins"/>
    <property type="match status" value="1"/>
</dbReference>
<dbReference type="OrthoDB" id="9802489at2"/>
<dbReference type="Gene3D" id="2.60.120.10">
    <property type="entry name" value="Jelly Rolls"/>
    <property type="match status" value="1"/>
</dbReference>
<dbReference type="Proteomes" id="UP000198951">
    <property type="component" value="Unassembled WGS sequence"/>
</dbReference>
<accession>A0A1H4B1J2</accession>
<gene>
    <name evidence="1" type="ORF">SAMN05443667_104143</name>
</gene>
<sequence length="94" mass="10588">MNLKDLHTENKAVQTSILFEPTEKVISLQIAKGEQLKEHLTKIPALLVCVSGKAAFNDENEQKINLQSGGFVKIEPNVKHWIDAFEDSNFLLIK</sequence>
<organism evidence="1 2">
    <name type="scientific">Flavobacterium gillisiae</name>
    <dbReference type="NCBI Taxonomy" id="150146"/>
    <lineage>
        <taxon>Bacteria</taxon>
        <taxon>Pseudomonadati</taxon>
        <taxon>Bacteroidota</taxon>
        <taxon>Flavobacteriia</taxon>
        <taxon>Flavobacteriales</taxon>
        <taxon>Flavobacteriaceae</taxon>
        <taxon>Flavobacterium</taxon>
    </lineage>
</organism>
<evidence type="ECO:0000313" key="2">
    <source>
        <dbReference type="Proteomes" id="UP000198951"/>
    </source>
</evidence>
<protein>
    <recommendedName>
        <fullName evidence="3">Cupin domain-containing protein</fullName>
    </recommendedName>
</protein>
<reference evidence="2" key="1">
    <citation type="submission" date="2016-10" db="EMBL/GenBank/DDBJ databases">
        <authorList>
            <person name="Varghese N."/>
            <person name="Submissions S."/>
        </authorList>
    </citation>
    <scope>NUCLEOTIDE SEQUENCE [LARGE SCALE GENOMIC DNA]</scope>
    <source>
        <strain evidence="2">DSM 22376</strain>
    </source>
</reference>
<dbReference type="EMBL" id="FNRD01000004">
    <property type="protein sequence ID" value="SEA41898.1"/>
    <property type="molecule type" value="Genomic_DNA"/>
</dbReference>
<dbReference type="InterPro" id="IPR014710">
    <property type="entry name" value="RmlC-like_jellyroll"/>
</dbReference>
<dbReference type="AlphaFoldDB" id="A0A1H4B1J2"/>
<keyword evidence="2" id="KW-1185">Reference proteome</keyword>
<name>A0A1H4B1J2_9FLAO</name>
<evidence type="ECO:0000313" key="1">
    <source>
        <dbReference type="EMBL" id="SEA41898.1"/>
    </source>
</evidence>